<proteinExistence type="predicted"/>
<evidence type="ECO:0000313" key="3">
    <source>
        <dbReference type="Proteomes" id="UP001176961"/>
    </source>
</evidence>
<protein>
    <submittedName>
        <fullName evidence="2">Uncharacterized protein</fullName>
    </submittedName>
</protein>
<dbReference type="EMBL" id="CATQJL010000001">
    <property type="protein sequence ID" value="CAJ0590929.1"/>
    <property type="molecule type" value="Genomic_DNA"/>
</dbReference>
<name>A0AA36DQS6_CYLNA</name>
<feature type="signal peptide" evidence="1">
    <location>
        <begin position="1"/>
        <end position="23"/>
    </location>
</feature>
<gene>
    <name evidence="2" type="ORF">CYNAS_LOCUS2912</name>
</gene>
<evidence type="ECO:0000313" key="2">
    <source>
        <dbReference type="EMBL" id="CAJ0590929.1"/>
    </source>
</evidence>
<feature type="chain" id="PRO_5041249424" evidence="1">
    <location>
        <begin position="24"/>
        <end position="71"/>
    </location>
</feature>
<keyword evidence="3" id="KW-1185">Reference proteome</keyword>
<reference evidence="2" key="1">
    <citation type="submission" date="2023-07" db="EMBL/GenBank/DDBJ databases">
        <authorList>
            <consortium name="CYATHOMIX"/>
        </authorList>
    </citation>
    <scope>NUCLEOTIDE SEQUENCE</scope>
    <source>
        <strain evidence="2">N/A</strain>
    </source>
</reference>
<comment type="caution">
    <text evidence="2">The sequence shown here is derived from an EMBL/GenBank/DDBJ whole genome shotgun (WGS) entry which is preliminary data.</text>
</comment>
<dbReference type="AlphaFoldDB" id="A0AA36DQS6"/>
<organism evidence="2 3">
    <name type="scientific">Cylicocyclus nassatus</name>
    <name type="common">Nematode worm</name>
    <dbReference type="NCBI Taxonomy" id="53992"/>
    <lineage>
        <taxon>Eukaryota</taxon>
        <taxon>Metazoa</taxon>
        <taxon>Ecdysozoa</taxon>
        <taxon>Nematoda</taxon>
        <taxon>Chromadorea</taxon>
        <taxon>Rhabditida</taxon>
        <taxon>Rhabditina</taxon>
        <taxon>Rhabditomorpha</taxon>
        <taxon>Strongyloidea</taxon>
        <taxon>Strongylidae</taxon>
        <taxon>Cylicocyclus</taxon>
    </lineage>
</organism>
<keyword evidence="1" id="KW-0732">Signal</keyword>
<dbReference type="Proteomes" id="UP001176961">
    <property type="component" value="Unassembled WGS sequence"/>
</dbReference>
<sequence>MKFFCIIFAMILILSDLTGPSLQKVIEEPWERVLTEHDVRGFCDTSNLPNVGGVWRTPVGKCEWTKIGKKK</sequence>
<accession>A0AA36DQS6</accession>
<evidence type="ECO:0000256" key="1">
    <source>
        <dbReference type="SAM" id="SignalP"/>
    </source>
</evidence>